<feature type="transmembrane region" description="Helical" evidence="6">
    <location>
        <begin position="18"/>
        <end position="34"/>
    </location>
</feature>
<dbReference type="InterPro" id="IPR011577">
    <property type="entry name" value="Cyt_b561_bac/Ni-Hgenase"/>
</dbReference>
<reference evidence="8 9" key="1">
    <citation type="submission" date="2022-08" db="EMBL/GenBank/DDBJ databases">
        <title>Reclassification of Massilia species as members of the genera Telluria, Duganella, Pseudoduganella, Mokoshia gen. nov. and Zemynaea gen. nov. using orthogonal and non-orthogonal genome-based approaches.</title>
        <authorList>
            <person name="Bowman J.P."/>
        </authorList>
    </citation>
    <scope>NUCLEOTIDE SEQUENCE [LARGE SCALE GENOMIC DNA]</scope>
    <source>
        <strain evidence="8 9">JCM 31316</strain>
    </source>
</reference>
<dbReference type="SUPFAM" id="SSF81342">
    <property type="entry name" value="Transmembrane di-heme cytochromes"/>
    <property type="match status" value="1"/>
</dbReference>
<dbReference type="Pfam" id="PF01292">
    <property type="entry name" value="Ni_hydr_CYTB"/>
    <property type="match status" value="1"/>
</dbReference>
<dbReference type="PANTHER" id="PTHR30485">
    <property type="entry name" value="NI/FE-HYDROGENASE 1 B-TYPE CYTOCHROME SUBUNIT"/>
    <property type="match status" value="1"/>
</dbReference>
<accession>A0ABT1ZVI6</accession>
<keyword evidence="4 6" id="KW-1133">Transmembrane helix</keyword>
<keyword evidence="2" id="KW-1003">Cell membrane</keyword>
<feature type="transmembrane region" description="Helical" evidence="6">
    <location>
        <begin position="40"/>
        <end position="60"/>
    </location>
</feature>
<evidence type="ECO:0000256" key="2">
    <source>
        <dbReference type="ARBA" id="ARBA00022475"/>
    </source>
</evidence>
<dbReference type="InterPro" id="IPR016174">
    <property type="entry name" value="Di-haem_cyt_TM"/>
</dbReference>
<sequence>MTTSSNQRVLVWDAPTRVFHWLMVLSFAGAYLTAEEDHWRLVHVTLGYTMAGLVAFRIVWGFIGTRHARFTDFVRGPGAALRYLRSVVRGQPEHHTGHNPAGALAVVALLVLTVLTVITGWATYRELGGDALEELHEGIANVMLALVGLHVVAVVVSSRLHRENLVGAMINGYKDGQPADAVPGSRRDVAAALLLAVAAFWCFQLWTAPGADLPGAHTVSMSHTDSARRP</sequence>
<gene>
    <name evidence="8" type="ORF">NX784_20400</name>
</gene>
<evidence type="ECO:0000259" key="7">
    <source>
        <dbReference type="Pfam" id="PF01292"/>
    </source>
</evidence>
<dbReference type="Proteomes" id="UP001204151">
    <property type="component" value="Unassembled WGS sequence"/>
</dbReference>
<dbReference type="Gene3D" id="1.20.950.20">
    <property type="entry name" value="Transmembrane di-heme cytochromes, Chain C"/>
    <property type="match status" value="1"/>
</dbReference>
<comment type="subcellular location">
    <subcellularLocation>
        <location evidence="1">Cell membrane</location>
        <topology evidence="1">Multi-pass membrane protein</topology>
    </subcellularLocation>
</comment>
<keyword evidence="9" id="KW-1185">Reference proteome</keyword>
<comment type="caution">
    <text evidence="8">The sequence shown here is derived from an EMBL/GenBank/DDBJ whole genome shotgun (WGS) entry which is preliminary data.</text>
</comment>
<organism evidence="8 9">
    <name type="scientific">Massilia pinisoli</name>
    <dbReference type="NCBI Taxonomy" id="1772194"/>
    <lineage>
        <taxon>Bacteria</taxon>
        <taxon>Pseudomonadati</taxon>
        <taxon>Pseudomonadota</taxon>
        <taxon>Betaproteobacteria</taxon>
        <taxon>Burkholderiales</taxon>
        <taxon>Oxalobacteraceae</taxon>
        <taxon>Telluria group</taxon>
        <taxon>Massilia</taxon>
    </lineage>
</organism>
<proteinExistence type="predicted"/>
<evidence type="ECO:0000313" key="8">
    <source>
        <dbReference type="EMBL" id="MCS0583962.1"/>
    </source>
</evidence>
<keyword evidence="5 6" id="KW-0472">Membrane</keyword>
<evidence type="ECO:0000256" key="3">
    <source>
        <dbReference type="ARBA" id="ARBA00022692"/>
    </source>
</evidence>
<evidence type="ECO:0000313" key="9">
    <source>
        <dbReference type="Proteomes" id="UP001204151"/>
    </source>
</evidence>
<dbReference type="EMBL" id="JANUGW010000017">
    <property type="protein sequence ID" value="MCS0583962.1"/>
    <property type="molecule type" value="Genomic_DNA"/>
</dbReference>
<evidence type="ECO:0000256" key="6">
    <source>
        <dbReference type="SAM" id="Phobius"/>
    </source>
</evidence>
<dbReference type="PANTHER" id="PTHR30485:SF2">
    <property type="entry name" value="BLL0597 PROTEIN"/>
    <property type="match status" value="1"/>
</dbReference>
<protein>
    <submittedName>
        <fullName evidence="8">Cytochrome b/b6 domain-containing protein</fullName>
    </submittedName>
</protein>
<keyword evidence="3 6" id="KW-0812">Transmembrane</keyword>
<feature type="transmembrane region" description="Helical" evidence="6">
    <location>
        <begin position="189"/>
        <end position="206"/>
    </location>
</feature>
<dbReference type="RefSeq" id="WP_258818528.1">
    <property type="nucleotide sequence ID" value="NZ_JANUGW010000017.1"/>
</dbReference>
<dbReference type="InterPro" id="IPR051542">
    <property type="entry name" value="Hydrogenase_cytochrome"/>
</dbReference>
<feature type="transmembrane region" description="Helical" evidence="6">
    <location>
        <begin position="101"/>
        <end position="122"/>
    </location>
</feature>
<evidence type="ECO:0000256" key="5">
    <source>
        <dbReference type="ARBA" id="ARBA00023136"/>
    </source>
</evidence>
<feature type="transmembrane region" description="Helical" evidence="6">
    <location>
        <begin position="142"/>
        <end position="160"/>
    </location>
</feature>
<name>A0ABT1ZVI6_9BURK</name>
<evidence type="ECO:0000256" key="4">
    <source>
        <dbReference type="ARBA" id="ARBA00022989"/>
    </source>
</evidence>
<evidence type="ECO:0000256" key="1">
    <source>
        <dbReference type="ARBA" id="ARBA00004651"/>
    </source>
</evidence>
<feature type="domain" description="Cytochrome b561 bacterial/Ni-hydrogenase" evidence="7">
    <location>
        <begin position="11"/>
        <end position="172"/>
    </location>
</feature>